<sequence length="251" mass="27283">MGIDRRQTRALPGGGVGMAPTLIERLQEKRTDPGARAVLYVALGDSVTQGCMQFGATEYDRVYHAVCKRELERRCDGAIINVINSGASGDTIAASRIRWDRDVFPYKPDLVTILFGHNDAHGGEAGLKGFAAALDELVSRLRAETEAVIVLITPCMMMRHDNANIAAENRQHVPAFLRLAEEKALAQYVACIRGYAAKNGLLLVDAYAMWERMEENGADIHARLSNGINHPDAAFHIELGEALTAVLLSGG</sequence>
<evidence type="ECO:0000259" key="1">
    <source>
        <dbReference type="Pfam" id="PF13472"/>
    </source>
</evidence>
<accession>A0A9X4KQU8</accession>
<keyword evidence="3" id="KW-1185">Reference proteome</keyword>
<dbReference type="InterPro" id="IPR051532">
    <property type="entry name" value="Ester_Hydrolysis_Enzymes"/>
</dbReference>
<dbReference type="RefSeq" id="WP_277530193.1">
    <property type="nucleotide sequence ID" value="NZ_JAPDIA010000003.1"/>
</dbReference>
<gene>
    <name evidence="2" type="ORF">OMP40_06700</name>
</gene>
<dbReference type="PANTHER" id="PTHR30383">
    <property type="entry name" value="THIOESTERASE 1/PROTEASE 1/LYSOPHOSPHOLIPASE L1"/>
    <property type="match status" value="1"/>
</dbReference>
<dbReference type="Gene3D" id="3.40.50.1110">
    <property type="entry name" value="SGNH hydrolase"/>
    <property type="match status" value="1"/>
</dbReference>
<dbReference type="InterPro" id="IPR013830">
    <property type="entry name" value="SGNH_hydro"/>
</dbReference>
<evidence type="ECO:0000313" key="2">
    <source>
        <dbReference type="EMBL" id="MDG0809102.1"/>
    </source>
</evidence>
<dbReference type="GO" id="GO:0004622">
    <property type="term" value="F:phosphatidylcholine lysophospholipase activity"/>
    <property type="evidence" value="ECO:0007669"/>
    <property type="project" value="TreeGrafter"/>
</dbReference>
<dbReference type="Proteomes" id="UP001153404">
    <property type="component" value="Unassembled WGS sequence"/>
</dbReference>
<organism evidence="2 3">
    <name type="scientific">Cohnella rhizosphaerae</name>
    <dbReference type="NCBI Taxonomy" id="1457232"/>
    <lineage>
        <taxon>Bacteria</taxon>
        <taxon>Bacillati</taxon>
        <taxon>Bacillota</taxon>
        <taxon>Bacilli</taxon>
        <taxon>Bacillales</taxon>
        <taxon>Paenibacillaceae</taxon>
        <taxon>Cohnella</taxon>
    </lineage>
</organism>
<dbReference type="EMBL" id="JAPDIA010000003">
    <property type="protein sequence ID" value="MDG0809102.1"/>
    <property type="molecule type" value="Genomic_DNA"/>
</dbReference>
<dbReference type="InterPro" id="IPR036514">
    <property type="entry name" value="SGNH_hydro_sf"/>
</dbReference>
<dbReference type="Pfam" id="PF13472">
    <property type="entry name" value="Lipase_GDSL_2"/>
    <property type="match status" value="1"/>
</dbReference>
<reference evidence="2" key="1">
    <citation type="submission" date="2022-10" db="EMBL/GenBank/DDBJ databases">
        <title>Comparative genomic analysis of Cohnella hashimotonis sp. nov., isolated from the International Space Station.</title>
        <authorList>
            <person name="Simpson A."/>
            <person name="Venkateswaran K."/>
        </authorList>
    </citation>
    <scope>NUCLEOTIDE SEQUENCE</scope>
    <source>
        <strain evidence="2">DSM 28161</strain>
    </source>
</reference>
<proteinExistence type="predicted"/>
<dbReference type="PANTHER" id="PTHR30383:SF5">
    <property type="entry name" value="SGNH HYDROLASE-TYPE ESTERASE DOMAIN-CONTAINING PROTEIN"/>
    <property type="match status" value="1"/>
</dbReference>
<evidence type="ECO:0000313" key="3">
    <source>
        <dbReference type="Proteomes" id="UP001153404"/>
    </source>
</evidence>
<dbReference type="SUPFAM" id="SSF52266">
    <property type="entry name" value="SGNH hydrolase"/>
    <property type="match status" value="1"/>
</dbReference>
<dbReference type="AlphaFoldDB" id="A0A9X4KQU8"/>
<feature type="domain" description="SGNH hydrolase-type esterase" evidence="1">
    <location>
        <begin position="42"/>
        <end position="236"/>
    </location>
</feature>
<comment type="caution">
    <text evidence="2">The sequence shown here is derived from an EMBL/GenBank/DDBJ whole genome shotgun (WGS) entry which is preliminary data.</text>
</comment>
<protein>
    <submittedName>
        <fullName evidence="2">GDSL-type esterase/lipase family protein</fullName>
    </submittedName>
</protein>
<name>A0A9X4KQU8_9BACL</name>